<evidence type="ECO:0000256" key="4">
    <source>
        <dbReference type="ARBA" id="ARBA00022825"/>
    </source>
</evidence>
<dbReference type="PANTHER" id="PTHR43806:SF11">
    <property type="entry name" value="CEREVISIN-RELATED"/>
    <property type="match status" value="1"/>
</dbReference>
<sequence>MSTEFMNHVVSQQTRRSFLKISGTALGGIAVGTTVTAAESTERFIVKSKNVSAADLDASGVEVVHDLSAIDRLVVSGNESDVESLGGGYAPDTVYSLDLPITQSPITQDESATDEPFYPLQWDKQEQNIPEAHKVTRGEGTRVSVIDTGIDPTHPDLAHAVNTELSRNFTSDGGDFTDSGYHGTHVSGIVAANDQNETGVVGSAPGTDLVACRVFGAEGGASWGDILTALVYSVEVGADVANLSLGAYPVPRNEDNFGQFYGGTLNRTMAYARRNGTLVVAAAGNDAADLQHDGNVISVPNEASNVMSISATGPIGFNWGDDGLEEPTTTPALYTNYGTNAIDISAPGGNYDPNAPDDVYFYDLVYNTIPSWMGGYAWLAGTSMAAPQVAAAAAMIKSVNPNYNANQVRKTLRNTADRVGDKEYHGKGHLNTNAAVRE</sequence>
<dbReference type="EMBL" id="FTNO01000001">
    <property type="protein sequence ID" value="SIR04765.1"/>
    <property type="molecule type" value="Genomic_DNA"/>
</dbReference>
<evidence type="ECO:0000256" key="5">
    <source>
        <dbReference type="PROSITE-ProRule" id="PRU01240"/>
    </source>
</evidence>
<evidence type="ECO:0000256" key="1">
    <source>
        <dbReference type="ARBA" id="ARBA00011073"/>
    </source>
</evidence>
<dbReference type="SUPFAM" id="SSF52743">
    <property type="entry name" value="Subtilisin-like"/>
    <property type="match status" value="1"/>
</dbReference>
<proteinExistence type="inferred from homology"/>
<keyword evidence="3 5" id="KW-0378">Hydrolase</keyword>
<accession>A0A1N6XQW9</accession>
<gene>
    <name evidence="8" type="ORF">SAMN05421858_1238</name>
</gene>
<keyword evidence="9" id="KW-1185">Reference proteome</keyword>
<dbReference type="PROSITE" id="PS00137">
    <property type="entry name" value="SUBTILASE_HIS"/>
    <property type="match status" value="1"/>
</dbReference>
<dbReference type="PANTHER" id="PTHR43806">
    <property type="entry name" value="PEPTIDASE S8"/>
    <property type="match status" value="1"/>
</dbReference>
<feature type="active site" description="Charge relay system" evidence="5">
    <location>
        <position position="147"/>
    </location>
</feature>
<feature type="active site" description="Charge relay system" evidence="5">
    <location>
        <position position="182"/>
    </location>
</feature>
<evidence type="ECO:0000256" key="2">
    <source>
        <dbReference type="ARBA" id="ARBA00022670"/>
    </source>
</evidence>
<keyword evidence="2 5" id="KW-0645">Protease</keyword>
<name>A0A1N6XQW9_9EURY</name>
<dbReference type="PROSITE" id="PS00136">
    <property type="entry name" value="SUBTILASE_ASP"/>
    <property type="match status" value="1"/>
</dbReference>
<feature type="domain" description="Peptidase S8/S53" evidence="7">
    <location>
        <begin position="138"/>
        <end position="422"/>
    </location>
</feature>
<dbReference type="PRINTS" id="PR00723">
    <property type="entry name" value="SUBTILISIN"/>
</dbReference>
<dbReference type="GO" id="GO:0006508">
    <property type="term" value="P:proteolysis"/>
    <property type="evidence" value="ECO:0007669"/>
    <property type="project" value="UniProtKB-KW"/>
</dbReference>
<dbReference type="InterPro" id="IPR023827">
    <property type="entry name" value="Peptidase_S8_Asp-AS"/>
</dbReference>
<dbReference type="InterPro" id="IPR000209">
    <property type="entry name" value="Peptidase_S8/S53_dom"/>
</dbReference>
<evidence type="ECO:0000313" key="9">
    <source>
        <dbReference type="Proteomes" id="UP000186914"/>
    </source>
</evidence>
<protein>
    <submittedName>
        <fullName evidence="8">Subtilase family protein</fullName>
    </submittedName>
</protein>
<evidence type="ECO:0000259" key="7">
    <source>
        <dbReference type="Pfam" id="PF00082"/>
    </source>
</evidence>
<keyword evidence="4 5" id="KW-0720">Serine protease</keyword>
<dbReference type="GO" id="GO:0004252">
    <property type="term" value="F:serine-type endopeptidase activity"/>
    <property type="evidence" value="ECO:0007669"/>
    <property type="project" value="UniProtKB-UniRule"/>
</dbReference>
<dbReference type="PROSITE" id="PS00138">
    <property type="entry name" value="SUBTILASE_SER"/>
    <property type="match status" value="1"/>
</dbReference>
<dbReference type="InterPro" id="IPR050131">
    <property type="entry name" value="Peptidase_S8_subtilisin-like"/>
</dbReference>
<dbReference type="AlphaFoldDB" id="A0A1N6XQW9"/>
<evidence type="ECO:0000256" key="6">
    <source>
        <dbReference type="RuleBase" id="RU003355"/>
    </source>
</evidence>
<reference evidence="9" key="1">
    <citation type="submission" date="2017-01" db="EMBL/GenBank/DDBJ databases">
        <authorList>
            <person name="Varghese N."/>
            <person name="Submissions S."/>
        </authorList>
    </citation>
    <scope>NUCLEOTIDE SEQUENCE [LARGE SCALE GENOMIC DNA]</scope>
    <source>
        <strain evidence="9">CGMCC 1.7737</strain>
    </source>
</reference>
<dbReference type="Proteomes" id="UP000186914">
    <property type="component" value="Unassembled WGS sequence"/>
</dbReference>
<dbReference type="PROSITE" id="PS51892">
    <property type="entry name" value="SUBTILASE"/>
    <property type="match status" value="1"/>
</dbReference>
<dbReference type="InterPro" id="IPR036852">
    <property type="entry name" value="Peptidase_S8/S53_dom_sf"/>
</dbReference>
<dbReference type="InterPro" id="IPR015500">
    <property type="entry name" value="Peptidase_S8_subtilisin-rel"/>
</dbReference>
<feature type="active site" description="Charge relay system" evidence="5">
    <location>
        <position position="383"/>
    </location>
</feature>
<organism evidence="8 9">
    <name type="scientific">Haladaptatus litoreus</name>
    <dbReference type="NCBI Taxonomy" id="553468"/>
    <lineage>
        <taxon>Archaea</taxon>
        <taxon>Methanobacteriati</taxon>
        <taxon>Methanobacteriota</taxon>
        <taxon>Stenosarchaea group</taxon>
        <taxon>Halobacteria</taxon>
        <taxon>Halobacteriales</taxon>
        <taxon>Haladaptataceae</taxon>
        <taxon>Haladaptatus</taxon>
    </lineage>
</organism>
<dbReference type="Pfam" id="PF00082">
    <property type="entry name" value="Peptidase_S8"/>
    <property type="match status" value="1"/>
</dbReference>
<dbReference type="InterPro" id="IPR022398">
    <property type="entry name" value="Peptidase_S8_His-AS"/>
</dbReference>
<comment type="similarity">
    <text evidence="1 5 6">Belongs to the peptidase S8 family.</text>
</comment>
<dbReference type="InterPro" id="IPR023828">
    <property type="entry name" value="Peptidase_S8_Ser-AS"/>
</dbReference>
<dbReference type="Gene3D" id="3.40.50.200">
    <property type="entry name" value="Peptidase S8/S53 domain"/>
    <property type="match status" value="1"/>
</dbReference>
<dbReference type="InterPro" id="IPR006311">
    <property type="entry name" value="TAT_signal"/>
</dbReference>
<dbReference type="PROSITE" id="PS51318">
    <property type="entry name" value="TAT"/>
    <property type="match status" value="1"/>
</dbReference>
<evidence type="ECO:0000313" key="8">
    <source>
        <dbReference type="EMBL" id="SIR04765.1"/>
    </source>
</evidence>
<evidence type="ECO:0000256" key="3">
    <source>
        <dbReference type="ARBA" id="ARBA00022801"/>
    </source>
</evidence>